<evidence type="ECO:0000313" key="2">
    <source>
        <dbReference type="Proteomes" id="UP001367676"/>
    </source>
</evidence>
<comment type="caution">
    <text evidence="1">The sequence shown here is derived from an EMBL/GenBank/DDBJ whole genome shotgun (WGS) entry which is preliminary data.</text>
</comment>
<organism evidence="1 2">
    <name type="scientific">Parthenolecanium corni</name>
    <dbReference type="NCBI Taxonomy" id="536013"/>
    <lineage>
        <taxon>Eukaryota</taxon>
        <taxon>Metazoa</taxon>
        <taxon>Ecdysozoa</taxon>
        <taxon>Arthropoda</taxon>
        <taxon>Hexapoda</taxon>
        <taxon>Insecta</taxon>
        <taxon>Pterygota</taxon>
        <taxon>Neoptera</taxon>
        <taxon>Paraneoptera</taxon>
        <taxon>Hemiptera</taxon>
        <taxon>Sternorrhyncha</taxon>
        <taxon>Coccoidea</taxon>
        <taxon>Coccidae</taxon>
        <taxon>Parthenolecanium</taxon>
    </lineage>
</organism>
<accession>A0AAN9Y9A9</accession>
<proteinExistence type="predicted"/>
<dbReference type="AlphaFoldDB" id="A0AAN9Y9A9"/>
<keyword evidence="2" id="KW-1185">Reference proteome</keyword>
<dbReference type="EMBL" id="JBBCAQ010000004">
    <property type="protein sequence ID" value="KAK7603876.1"/>
    <property type="molecule type" value="Genomic_DNA"/>
</dbReference>
<sequence length="163" mass="17870">MAHPAHRPIVPLLYNVQNPFSSNNPPDRDSGYGDKFSAVFEETECQLRVISSQAGGRWIESSYNISYAKAVLSSIHNYTGKPKSVPLKSLGQSVAISCRPLLKVTESSAAVRTNGLVKKMDSSLPKRNGTGASVTDNEPIEEELVSRLSHSQNRNVRMLRSTL</sequence>
<reference evidence="1 2" key="1">
    <citation type="submission" date="2024-03" db="EMBL/GenBank/DDBJ databases">
        <title>Adaptation during the transition from Ophiocordyceps entomopathogen to insect associate is accompanied by gene loss and intensified selection.</title>
        <authorList>
            <person name="Ward C.M."/>
            <person name="Onetto C.A."/>
            <person name="Borneman A.R."/>
        </authorList>
    </citation>
    <scope>NUCLEOTIDE SEQUENCE [LARGE SCALE GENOMIC DNA]</scope>
    <source>
        <strain evidence="1">AWRI1</strain>
        <tissue evidence="1">Single Adult Female</tissue>
    </source>
</reference>
<dbReference type="Proteomes" id="UP001367676">
    <property type="component" value="Unassembled WGS sequence"/>
</dbReference>
<protein>
    <submittedName>
        <fullName evidence="1">Uncharacterized protein</fullName>
    </submittedName>
</protein>
<gene>
    <name evidence="1" type="ORF">V9T40_004149</name>
</gene>
<evidence type="ECO:0000313" key="1">
    <source>
        <dbReference type="EMBL" id="KAK7603876.1"/>
    </source>
</evidence>
<name>A0AAN9Y9A9_9HEMI</name>